<keyword evidence="5" id="KW-0378">Hydrolase</keyword>
<dbReference type="Proteomes" id="UP001209570">
    <property type="component" value="Unassembled WGS sequence"/>
</dbReference>
<feature type="domain" description="Peptidase M13 N-terminal" evidence="10">
    <location>
        <begin position="57"/>
        <end position="427"/>
    </location>
</feature>
<keyword evidence="7" id="KW-0482">Metalloprotease</keyword>
<reference evidence="11" key="1">
    <citation type="submission" date="2021-12" db="EMBL/GenBank/DDBJ databases">
        <title>Prjna785345.</title>
        <authorList>
            <person name="Rujirawat T."/>
            <person name="Krajaejun T."/>
        </authorList>
    </citation>
    <scope>NUCLEOTIDE SEQUENCE</scope>
    <source>
        <strain evidence="11">Pi057C3</strain>
    </source>
</reference>
<dbReference type="InterPro" id="IPR042089">
    <property type="entry name" value="Peptidase_M13_dom_2"/>
</dbReference>
<dbReference type="EMBL" id="JAKCXM010000143">
    <property type="protein sequence ID" value="KAJ0400895.1"/>
    <property type="molecule type" value="Genomic_DNA"/>
</dbReference>
<keyword evidence="6" id="KW-0862">Zinc</keyword>
<dbReference type="GO" id="GO:0046872">
    <property type="term" value="F:metal ion binding"/>
    <property type="evidence" value="ECO:0007669"/>
    <property type="project" value="UniProtKB-KW"/>
</dbReference>
<organism evidence="11 12">
    <name type="scientific">Pythium insidiosum</name>
    <name type="common">Pythiosis disease agent</name>
    <dbReference type="NCBI Taxonomy" id="114742"/>
    <lineage>
        <taxon>Eukaryota</taxon>
        <taxon>Sar</taxon>
        <taxon>Stramenopiles</taxon>
        <taxon>Oomycota</taxon>
        <taxon>Peronosporomycetes</taxon>
        <taxon>Pythiales</taxon>
        <taxon>Pythiaceae</taxon>
        <taxon>Pythium</taxon>
    </lineage>
</organism>
<feature type="region of interest" description="Disordered" evidence="8">
    <location>
        <begin position="1222"/>
        <end position="1259"/>
    </location>
</feature>
<evidence type="ECO:0000259" key="9">
    <source>
        <dbReference type="Pfam" id="PF01431"/>
    </source>
</evidence>
<keyword evidence="3" id="KW-0645">Protease</keyword>
<dbReference type="Pfam" id="PF05649">
    <property type="entry name" value="Peptidase_M13_N"/>
    <property type="match status" value="1"/>
</dbReference>
<evidence type="ECO:0000256" key="3">
    <source>
        <dbReference type="ARBA" id="ARBA00022670"/>
    </source>
</evidence>
<dbReference type="CDD" id="cd08662">
    <property type="entry name" value="M13"/>
    <property type="match status" value="1"/>
</dbReference>
<evidence type="ECO:0000256" key="8">
    <source>
        <dbReference type="SAM" id="MobiDB-lite"/>
    </source>
</evidence>
<dbReference type="Pfam" id="PF01431">
    <property type="entry name" value="Peptidase_M13"/>
    <property type="match status" value="1"/>
</dbReference>
<dbReference type="GO" id="GO:0016485">
    <property type="term" value="P:protein processing"/>
    <property type="evidence" value="ECO:0007669"/>
    <property type="project" value="TreeGrafter"/>
</dbReference>
<evidence type="ECO:0000256" key="1">
    <source>
        <dbReference type="ARBA" id="ARBA00001947"/>
    </source>
</evidence>
<dbReference type="InterPro" id="IPR000718">
    <property type="entry name" value="Peptidase_M13"/>
</dbReference>
<dbReference type="PANTHER" id="PTHR11733:SF167">
    <property type="entry name" value="FI17812P1-RELATED"/>
    <property type="match status" value="1"/>
</dbReference>
<dbReference type="InterPro" id="IPR024079">
    <property type="entry name" value="MetalloPept_cat_dom_sf"/>
</dbReference>
<dbReference type="PANTHER" id="PTHR11733">
    <property type="entry name" value="ZINC METALLOPROTEASE FAMILY M13 NEPRILYSIN-RELATED"/>
    <property type="match status" value="1"/>
</dbReference>
<evidence type="ECO:0000256" key="4">
    <source>
        <dbReference type="ARBA" id="ARBA00022723"/>
    </source>
</evidence>
<dbReference type="Gene3D" id="1.10.1380.10">
    <property type="entry name" value="Neutral endopeptidase , domain2"/>
    <property type="match status" value="1"/>
</dbReference>
<dbReference type="AlphaFoldDB" id="A0AAD5M1F0"/>
<name>A0AAD5M1F0_PYTIN</name>
<dbReference type="PRINTS" id="PR00786">
    <property type="entry name" value="NEPRILYSIN"/>
</dbReference>
<keyword evidence="12" id="KW-1185">Reference proteome</keyword>
<dbReference type="InterPro" id="IPR018497">
    <property type="entry name" value="Peptidase_M13_C"/>
</dbReference>
<evidence type="ECO:0000256" key="7">
    <source>
        <dbReference type="ARBA" id="ARBA00023049"/>
    </source>
</evidence>
<evidence type="ECO:0000256" key="6">
    <source>
        <dbReference type="ARBA" id="ARBA00022833"/>
    </source>
</evidence>
<comment type="similarity">
    <text evidence="2">Belongs to the peptidase M13 family.</text>
</comment>
<evidence type="ECO:0000256" key="5">
    <source>
        <dbReference type="ARBA" id="ARBA00022801"/>
    </source>
</evidence>
<keyword evidence="4" id="KW-0479">Metal-binding</keyword>
<proteinExistence type="inferred from homology"/>
<dbReference type="GO" id="GO:0005886">
    <property type="term" value="C:plasma membrane"/>
    <property type="evidence" value="ECO:0007669"/>
    <property type="project" value="TreeGrafter"/>
</dbReference>
<feature type="compositionally biased region" description="Low complexity" evidence="8">
    <location>
        <begin position="1222"/>
        <end position="1234"/>
    </location>
</feature>
<dbReference type="SUPFAM" id="SSF55486">
    <property type="entry name" value="Metalloproteases ('zincins'), catalytic domain"/>
    <property type="match status" value="1"/>
</dbReference>
<evidence type="ECO:0000259" key="10">
    <source>
        <dbReference type="Pfam" id="PF05649"/>
    </source>
</evidence>
<accession>A0AAD5M1F0</accession>
<evidence type="ECO:0000313" key="12">
    <source>
        <dbReference type="Proteomes" id="UP001209570"/>
    </source>
</evidence>
<protein>
    <submittedName>
        <fullName evidence="11">Uncharacterized protein</fullName>
    </submittedName>
</protein>
<gene>
    <name evidence="11" type="ORF">P43SY_004507</name>
</gene>
<dbReference type="GO" id="GO:0004222">
    <property type="term" value="F:metalloendopeptidase activity"/>
    <property type="evidence" value="ECO:0007669"/>
    <property type="project" value="InterPro"/>
</dbReference>
<feature type="region of interest" description="Disordered" evidence="8">
    <location>
        <begin position="1117"/>
        <end position="1143"/>
    </location>
</feature>
<dbReference type="InterPro" id="IPR008753">
    <property type="entry name" value="Peptidase_M13_N"/>
</dbReference>
<evidence type="ECO:0000256" key="2">
    <source>
        <dbReference type="ARBA" id="ARBA00007357"/>
    </source>
</evidence>
<feature type="domain" description="Peptidase M13 C-terminal" evidence="9">
    <location>
        <begin position="482"/>
        <end position="688"/>
    </location>
</feature>
<comment type="cofactor">
    <cofactor evidence="1">
        <name>Zn(2+)</name>
        <dbReference type="ChEBI" id="CHEBI:29105"/>
    </cofactor>
</comment>
<sequence length="1259" mass="138920">MKVVLPLSAAATAAAVAAATTTTITTMLSLTAFASLSATAAALPRNVAALVDASVDPCDDFYQHACGAWIKATDVPATEVMVDTSFNAVEKQNAEIIQRIAQEPNRPVLNEFWTSCMDEKSAEKIGSAPLQDALTRIRNATNPTALFQLAGELAQHDVKLGVGLLVYSDVSNAQQNTLWVMTGDVALPDSKIYQNTTQYDALEPALRQYVSTVLEQALTKDTFSQEIVDTVLRVDKKLGAILPSIAEIRNPATGANKLTVAAARTRYPLLFAAFIDGAKLDHPLPETSTVTFGPLQYFDAAEQLLSLLPVSDLKWYLAFLYVHHYAPMLSEPFAAAHFELYNRQLKGQEKRTPRDRVCVERAMTYLPHVVGQYFFDTTLDASREQYVQMLVTRIEKELHDRIATFDWLDDPTREAAQAKLAKVSNLISRPKQPAKTAGLTLRADSLVGNIQALERARFQDGTRRIDRPVDRTEWVISAATVNAYYSPGRNQMVFPAGILQPPFFAGDNTAAQNFGAIGAVVAHELTHGFDTRGRMFDGDGNLRNWWSASTTDKFESRAKCLREQYSRFAVMSEDSTAVLGYVNGNQTIGENIADNGGVSMALKAYRDYMATQPQGRAEKEDEQVFFLSFAQLWCNKIRDGAARQRLSTSMHSPGFARVNGVAMNSPAFAAAFQCPPGSKMNPETKCKIVHNYTSPTMLYFARPLKLLVTIVLHQTLPSEERVRETFSKKYCAIRAFDACATDGTSIQTYATLFSDTLPPKPTHKPTGIGGMGPRVLQDIRAEDDKQVAQILSDTLKACRSLLEKRTMPGKAAIEYYDDSDADMLQLFPPSDATDAWCGQYLQGTEEDIAKYIRPDSLESLSSQSLSPFDEHHDDVHNYLRDKRTAIPLDWVLQWIFMFLRLKIVFYDFFTAGSTLEEEGGSARSGNAFGQTLFTSDTYNLFARIDSEHAVLYALKSALDSQYKECGSTCKKMRLSIEELDVSTGNNDDLLQLLSELLASRTDDEELAQHSMGTAVSILRDQETISPQSIFFNKSSQLKLEAQIEVYDGSLLTLLMRLLPIALVPTCSVLCIGGAGAEVSSVAQPSPAARELNLAGRTEFFVCASKIAGMNGRYVLSEEGQSDRGTPVYVREDEDEGDSEAPPQDVRLFRHNGFWMFADVASWPPTTLFRCDPTKRDIADVDTFATCSVNLPTPPRLGYSPADPTHPVPHLVLYDDAECQQPAAPATAAGAAALPTKNKHDMNSEKKKKKKKNVTRADEL</sequence>
<evidence type="ECO:0000313" key="11">
    <source>
        <dbReference type="EMBL" id="KAJ0400895.1"/>
    </source>
</evidence>
<dbReference type="PROSITE" id="PS51885">
    <property type="entry name" value="NEPRILYSIN"/>
    <property type="match status" value="1"/>
</dbReference>
<dbReference type="Gene3D" id="3.40.390.10">
    <property type="entry name" value="Collagenase (Catalytic Domain)"/>
    <property type="match status" value="1"/>
</dbReference>
<comment type="caution">
    <text evidence="11">The sequence shown here is derived from an EMBL/GenBank/DDBJ whole genome shotgun (WGS) entry which is preliminary data.</text>
</comment>